<feature type="compositionally biased region" description="Low complexity" evidence="1">
    <location>
        <begin position="1"/>
        <end position="13"/>
    </location>
</feature>
<evidence type="ECO:0000313" key="3">
    <source>
        <dbReference type="Proteomes" id="UP000032680"/>
    </source>
</evidence>
<protein>
    <submittedName>
        <fullName evidence="2">Uncharacterized protein</fullName>
    </submittedName>
</protein>
<feature type="region of interest" description="Disordered" evidence="1">
    <location>
        <begin position="68"/>
        <end position="89"/>
    </location>
</feature>
<dbReference type="Proteomes" id="UP000032680">
    <property type="component" value="Unassembled WGS sequence"/>
</dbReference>
<evidence type="ECO:0000256" key="1">
    <source>
        <dbReference type="SAM" id="MobiDB-lite"/>
    </source>
</evidence>
<organism evidence="2 3">
    <name type="scientific">Acidisphaera rubrifaciens HS-AP3</name>
    <dbReference type="NCBI Taxonomy" id="1231350"/>
    <lineage>
        <taxon>Bacteria</taxon>
        <taxon>Pseudomonadati</taxon>
        <taxon>Pseudomonadota</taxon>
        <taxon>Alphaproteobacteria</taxon>
        <taxon>Acetobacterales</taxon>
        <taxon>Acetobacteraceae</taxon>
        <taxon>Acidisphaera</taxon>
    </lineage>
</organism>
<feature type="compositionally biased region" description="Polar residues" evidence="1">
    <location>
        <begin position="79"/>
        <end position="89"/>
    </location>
</feature>
<dbReference type="EMBL" id="BANB01000764">
    <property type="protein sequence ID" value="GAN78335.1"/>
    <property type="molecule type" value="Genomic_DNA"/>
</dbReference>
<keyword evidence="3" id="KW-1185">Reference proteome</keyword>
<feature type="region of interest" description="Disordered" evidence="1">
    <location>
        <begin position="1"/>
        <end position="20"/>
    </location>
</feature>
<proteinExistence type="predicted"/>
<comment type="caution">
    <text evidence="2">The sequence shown here is derived from an EMBL/GenBank/DDBJ whole genome shotgun (WGS) entry which is preliminary data.</text>
</comment>
<name>A0A0D6P996_9PROT</name>
<evidence type="ECO:0000313" key="2">
    <source>
        <dbReference type="EMBL" id="GAN78335.1"/>
    </source>
</evidence>
<dbReference type="AlphaFoldDB" id="A0A0D6P996"/>
<reference evidence="2 3" key="1">
    <citation type="submission" date="2012-11" db="EMBL/GenBank/DDBJ databases">
        <title>Whole genome sequence of Acidisphaera rubrifaciens HS-AP3.</title>
        <authorList>
            <person name="Azuma Y."/>
            <person name="Higashiura N."/>
            <person name="Hirakawa H."/>
            <person name="Matsushita K."/>
        </authorList>
    </citation>
    <scope>NUCLEOTIDE SEQUENCE [LARGE SCALE GENOMIC DNA]</scope>
    <source>
        <strain evidence="2 3">HS-AP3</strain>
    </source>
</reference>
<sequence>MPAKPSASAAGASRFTTEAEARAHCPGDKVVWANHNSKAFHLSGDRYYGKGKHGSYMCMAEATAAGYHKSGTHHPHTHSGASSSTAKHS</sequence>
<dbReference type="OrthoDB" id="7282294at2"/>
<accession>A0A0D6P996</accession>
<gene>
    <name evidence="2" type="ORF">Asru_0765_02</name>
</gene>